<feature type="non-terminal residue" evidence="3">
    <location>
        <position position="158"/>
    </location>
</feature>
<feature type="non-terminal residue" evidence="3">
    <location>
        <position position="1"/>
    </location>
</feature>
<gene>
    <name evidence="4" type="ORF">FIBSPDRAFT_707143</name>
    <name evidence="3" type="ORF">FIBSPDRAFT_709689</name>
</gene>
<protein>
    <recommendedName>
        <fullName evidence="2">DUF3295 domain-containing protein</fullName>
    </recommendedName>
</protein>
<evidence type="ECO:0000313" key="5">
    <source>
        <dbReference type="Proteomes" id="UP000076532"/>
    </source>
</evidence>
<accession>A0A167U051</accession>
<evidence type="ECO:0000313" key="4">
    <source>
        <dbReference type="EMBL" id="KZP23139.1"/>
    </source>
</evidence>
<reference evidence="3 5" key="1">
    <citation type="journal article" date="2016" name="Mol. Biol. Evol.">
        <title>Comparative Genomics of Early-Diverging Mushroom-Forming Fungi Provides Insights into the Origins of Lignocellulose Decay Capabilities.</title>
        <authorList>
            <person name="Nagy L.G."/>
            <person name="Riley R."/>
            <person name="Tritt A."/>
            <person name="Adam C."/>
            <person name="Daum C."/>
            <person name="Floudas D."/>
            <person name="Sun H."/>
            <person name="Yadav J.S."/>
            <person name="Pangilinan J."/>
            <person name="Larsson K.H."/>
            <person name="Matsuura K."/>
            <person name="Barry K."/>
            <person name="Labutti K."/>
            <person name="Kuo R."/>
            <person name="Ohm R.A."/>
            <person name="Bhattacharya S.S."/>
            <person name="Shirouzu T."/>
            <person name="Yoshinaga Y."/>
            <person name="Martin F.M."/>
            <person name="Grigoriev I.V."/>
            <person name="Hibbett D.S."/>
        </authorList>
    </citation>
    <scope>NUCLEOTIDE SEQUENCE [LARGE SCALE GENOMIC DNA]</scope>
    <source>
        <strain evidence="3 5">CBS 109695</strain>
    </source>
</reference>
<dbReference type="Proteomes" id="UP000076532">
    <property type="component" value="Unassembled WGS sequence"/>
</dbReference>
<dbReference type="OrthoDB" id="515401at2759"/>
<proteinExistence type="predicted"/>
<name>A0A167U051_9AGAM</name>
<evidence type="ECO:0000313" key="3">
    <source>
        <dbReference type="EMBL" id="KZP03463.1"/>
    </source>
</evidence>
<dbReference type="InterPro" id="IPR021711">
    <property type="entry name" value="DUF3295"/>
</dbReference>
<organism evidence="3 5">
    <name type="scientific">Athelia psychrophila</name>
    <dbReference type="NCBI Taxonomy" id="1759441"/>
    <lineage>
        <taxon>Eukaryota</taxon>
        <taxon>Fungi</taxon>
        <taxon>Dikarya</taxon>
        <taxon>Basidiomycota</taxon>
        <taxon>Agaricomycotina</taxon>
        <taxon>Agaricomycetes</taxon>
        <taxon>Agaricomycetidae</taxon>
        <taxon>Atheliales</taxon>
        <taxon>Atheliaceae</taxon>
        <taxon>Athelia</taxon>
    </lineage>
</organism>
<feature type="domain" description="DUF3295" evidence="2">
    <location>
        <begin position="87"/>
        <end position="149"/>
    </location>
</feature>
<evidence type="ECO:0000256" key="1">
    <source>
        <dbReference type="SAM" id="MobiDB-lite"/>
    </source>
</evidence>
<dbReference type="EMBL" id="KV417534">
    <property type="protein sequence ID" value="KZP23139.1"/>
    <property type="molecule type" value="Genomic_DNA"/>
</dbReference>
<evidence type="ECO:0000259" key="2">
    <source>
        <dbReference type="Pfam" id="PF11702"/>
    </source>
</evidence>
<dbReference type="AlphaFoldDB" id="A0A167U051"/>
<keyword evidence="5" id="KW-1185">Reference proteome</keyword>
<dbReference type="Pfam" id="PF11702">
    <property type="entry name" value="DUF3295"/>
    <property type="match status" value="1"/>
</dbReference>
<dbReference type="EMBL" id="KV418064">
    <property type="protein sequence ID" value="KZP03463.1"/>
    <property type="molecule type" value="Genomic_DNA"/>
</dbReference>
<dbReference type="STRING" id="436010.A0A167U051"/>
<feature type="compositionally biased region" description="Acidic residues" evidence="1">
    <location>
        <begin position="46"/>
        <end position="57"/>
    </location>
</feature>
<feature type="region of interest" description="Disordered" evidence="1">
    <location>
        <begin position="1"/>
        <end position="103"/>
    </location>
</feature>
<sequence>RKSTAALPQAVQATMRPPVNGGLTGAMGRAHIDGGYQPKGRRQQDMEMDTDSEDDNPDDKIQVSKSVAQERLAALAGRRSVDKGQPKPQAPGRSHPHVPSIMSAPIPVGHPYNLYALSAPSTPRTTRRQMLATELSGSMCWYLLWQRQVNKNALGQRR</sequence>